<evidence type="ECO:0000313" key="9">
    <source>
        <dbReference type="EMBL" id="PIQ85551.1"/>
    </source>
</evidence>
<gene>
    <name evidence="9" type="ORF">COV74_08655</name>
</gene>
<comment type="caution">
    <text evidence="9">The sequence shown here is derived from an EMBL/GenBank/DDBJ whole genome shotgun (WGS) entry which is preliminary data.</text>
</comment>
<dbReference type="PANTHER" id="PTHR32024:SF1">
    <property type="entry name" value="KTR SYSTEM POTASSIUM UPTAKE PROTEIN B"/>
    <property type="match status" value="1"/>
</dbReference>
<evidence type="ECO:0000256" key="5">
    <source>
        <dbReference type="ARBA" id="ARBA00022989"/>
    </source>
</evidence>
<protein>
    <recommendedName>
        <fullName evidence="11">Trk family potassium uptake protein</fullName>
    </recommendedName>
</protein>
<feature type="transmembrane region" description="Helical" evidence="8">
    <location>
        <begin position="184"/>
        <end position="204"/>
    </location>
</feature>
<dbReference type="PANTHER" id="PTHR32024">
    <property type="entry name" value="TRK SYSTEM POTASSIUM UPTAKE PROTEIN TRKG-RELATED"/>
    <property type="match status" value="1"/>
</dbReference>
<feature type="transmembrane region" description="Helical" evidence="8">
    <location>
        <begin position="37"/>
        <end position="58"/>
    </location>
</feature>
<feature type="transmembrane region" description="Helical" evidence="8">
    <location>
        <begin position="152"/>
        <end position="172"/>
    </location>
</feature>
<accession>A0A2H0LMG5</accession>
<dbReference type="Pfam" id="PF02386">
    <property type="entry name" value="TrkH"/>
    <property type="match status" value="1"/>
</dbReference>
<dbReference type="GO" id="GO:0008324">
    <property type="term" value="F:monoatomic cation transmembrane transporter activity"/>
    <property type="evidence" value="ECO:0007669"/>
    <property type="project" value="InterPro"/>
</dbReference>
<evidence type="ECO:0000256" key="7">
    <source>
        <dbReference type="ARBA" id="ARBA00023136"/>
    </source>
</evidence>
<proteinExistence type="predicted"/>
<organism evidence="9 10">
    <name type="scientific">Candidatus Abzuiibacterium crystallinum</name>
    <dbReference type="NCBI Taxonomy" id="1974748"/>
    <lineage>
        <taxon>Bacteria</taxon>
        <taxon>Pseudomonadati</taxon>
        <taxon>Candidatus Omnitrophota</taxon>
        <taxon>Candidatus Abzuiibacterium</taxon>
    </lineage>
</organism>
<feature type="transmembrane region" description="Helical" evidence="8">
    <location>
        <begin position="12"/>
        <end position="31"/>
    </location>
</feature>
<dbReference type="EMBL" id="PCVY01000065">
    <property type="protein sequence ID" value="PIQ85551.1"/>
    <property type="molecule type" value="Genomic_DNA"/>
</dbReference>
<keyword evidence="7 8" id="KW-0472">Membrane</keyword>
<comment type="subcellular location">
    <subcellularLocation>
        <location evidence="1">Cell membrane</location>
        <topology evidence="1">Multi-pass membrane protein</topology>
    </subcellularLocation>
</comment>
<dbReference type="GO" id="GO:0030001">
    <property type="term" value="P:metal ion transport"/>
    <property type="evidence" value="ECO:0007669"/>
    <property type="project" value="UniProtKB-ARBA"/>
</dbReference>
<dbReference type="AlphaFoldDB" id="A0A2H0LMG5"/>
<evidence type="ECO:0000256" key="8">
    <source>
        <dbReference type="SAM" id="Phobius"/>
    </source>
</evidence>
<feature type="transmembrane region" description="Helical" evidence="8">
    <location>
        <begin position="70"/>
        <end position="94"/>
    </location>
</feature>
<dbReference type="InterPro" id="IPR003445">
    <property type="entry name" value="Cat_transpt"/>
</dbReference>
<keyword evidence="3" id="KW-1003">Cell membrane</keyword>
<evidence type="ECO:0000256" key="1">
    <source>
        <dbReference type="ARBA" id="ARBA00004651"/>
    </source>
</evidence>
<keyword evidence="5 8" id="KW-1133">Transmembrane helix</keyword>
<dbReference type="Proteomes" id="UP000230859">
    <property type="component" value="Unassembled WGS sequence"/>
</dbReference>
<feature type="transmembrane region" description="Helical" evidence="8">
    <location>
        <begin position="293"/>
        <end position="322"/>
    </location>
</feature>
<name>A0A2H0LMG5_9BACT</name>
<feature type="transmembrane region" description="Helical" evidence="8">
    <location>
        <begin position="224"/>
        <end position="247"/>
    </location>
</feature>
<reference evidence="9 10" key="1">
    <citation type="submission" date="2017-09" db="EMBL/GenBank/DDBJ databases">
        <title>Depth-based differentiation of microbial function through sediment-hosted aquifers and enrichment of novel symbionts in the deep terrestrial subsurface.</title>
        <authorList>
            <person name="Probst A.J."/>
            <person name="Ladd B."/>
            <person name="Jarett J.K."/>
            <person name="Geller-Mcgrath D.E."/>
            <person name="Sieber C.M."/>
            <person name="Emerson J.B."/>
            <person name="Anantharaman K."/>
            <person name="Thomas B.C."/>
            <person name="Malmstrom R."/>
            <person name="Stieglmeier M."/>
            <person name="Klingl A."/>
            <person name="Woyke T."/>
            <person name="Ryan C.M."/>
            <person name="Banfield J.F."/>
        </authorList>
    </citation>
    <scope>NUCLEOTIDE SEQUENCE [LARGE SCALE GENOMIC DNA]</scope>
    <source>
        <strain evidence="9">CG11_big_fil_rev_8_21_14_0_20_45_26</strain>
    </source>
</reference>
<sequence length="451" mass="49086">MTATLNPAKTIAFSFLGVIAFGTLLLMFPNASAEAPLSWLDAFFMATSAVCVTGLSVVNIGTELTRFGQLIILALMQAGGLGIMTFSVFFMLVARRSVTLTSRYAVGFQPHRGDKRNLLAVLVAVFLMTISFETLGAALLYIRLQEIHAAPYALYSSIFHAVSAFCNAGFSLYEDSLMHFQKEIYLPSVIMILIVLGGLGFMLVDELRVWMFKRMHGERMRLSLHTRICLVTSAVLIVLGALVVWLFERQNLLLGLKMHEQIINAFFLSVTSRTAGLNTIHTASLTNATLFFIVFYMFIGGCPSSTAGGIKVSTFAVLAALVRNHMRGKVTASIFRRNVARENVGRAVAVFASALVLISIATLLYQVTEHIGISHTASKGGFLDLFFEATSAFGTVGLSTGVTPVLSAPGKLLTIFLMFVGRIGPLTLGLAFWARKRGPSYEYAEEEVVIG</sequence>
<evidence type="ECO:0000256" key="4">
    <source>
        <dbReference type="ARBA" id="ARBA00022692"/>
    </source>
</evidence>
<keyword evidence="4 8" id="KW-0812">Transmembrane</keyword>
<evidence type="ECO:0000256" key="2">
    <source>
        <dbReference type="ARBA" id="ARBA00022448"/>
    </source>
</evidence>
<keyword evidence="6" id="KW-0406">Ion transport</keyword>
<dbReference type="GO" id="GO:0005886">
    <property type="term" value="C:plasma membrane"/>
    <property type="evidence" value="ECO:0007669"/>
    <property type="project" value="UniProtKB-SubCell"/>
</dbReference>
<keyword evidence="2" id="KW-0813">Transport</keyword>
<evidence type="ECO:0000256" key="3">
    <source>
        <dbReference type="ARBA" id="ARBA00022475"/>
    </source>
</evidence>
<feature type="transmembrane region" description="Helical" evidence="8">
    <location>
        <begin position="385"/>
        <end position="406"/>
    </location>
</feature>
<evidence type="ECO:0000256" key="6">
    <source>
        <dbReference type="ARBA" id="ARBA00023065"/>
    </source>
</evidence>
<feature type="transmembrane region" description="Helical" evidence="8">
    <location>
        <begin position="343"/>
        <end position="365"/>
    </location>
</feature>
<feature type="transmembrane region" description="Helical" evidence="8">
    <location>
        <begin position="118"/>
        <end position="140"/>
    </location>
</feature>
<evidence type="ECO:0000313" key="10">
    <source>
        <dbReference type="Proteomes" id="UP000230859"/>
    </source>
</evidence>
<evidence type="ECO:0008006" key="11">
    <source>
        <dbReference type="Google" id="ProtNLM"/>
    </source>
</evidence>
<feature type="transmembrane region" description="Helical" evidence="8">
    <location>
        <begin position="413"/>
        <end position="434"/>
    </location>
</feature>